<feature type="region of interest" description="Disordered" evidence="1">
    <location>
        <begin position="392"/>
        <end position="424"/>
    </location>
</feature>
<gene>
    <name evidence="2" type="ORF">C0Q70_19224</name>
</gene>
<organism evidence="2 3">
    <name type="scientific">Pomacea canaliculata</name>
    <name type="common">Golden apple snail</name>
    <dbReference type="NCBI Taxonomy" id="400727"/>
    <lineage>
        <taxon>Eukaryota</taxon>
        <taxon>Metazoa</taxon>
        <taxon>Spiralia</taxon>
        <taxon>Lophotrochozoa</taxon>
        <taxon>Mollusca</taxon>
        <taxon>Gastropoda</taxon>
        <taxon>Caenogastropoda</taxon>
        <taxon>Architaenioglossa</taxon>
        <taxon>Ampullarioidea</taxon>
        <taxon>Ampullariidae</taxon>
        <taxon>Pomacea</taxon>
    </lineage>
</organism>
<evidence type="ECO:0000313" key="2">
    <source>
        <dbReference type="EMBL" id="PVD21058.1"/>
    </source>
</evidence>
<feature type="compositionally biased region" description="Polar residues" evidence="1">
    <location>
        <begin position="398"/>
        <end position="424"/>
    </location>
</feature>
<dbReference type="PANTHER" id="PTHR12959:SF11">
    <property type="entry name" value="GPI TRANSAMIDASE COMPONENT PIG-T"/>
    <property type="match status" value="1"/>
</dbReference>
<dbReference type="AlphaFoldDB" id="A0A2T7NIT0"/>
<proteinExistence type="predicted"/>
<dbReference type="OrthoDB" id="331263at2759"/>
<accession>A0A2T7NIT0</accession>
<comment type="caution">
    <text evidence="2">The sequence shown here is derived from an EMBL/GenBank/DDBJ whole genome shotgun (WGS) entry which is preliminary data.</text>
</comment>
<dbReference type="Proteomes" id="UP000245119">
    <property type="component" value="Linkage Group LG12"/>
</dbReference>
<dbReference type="STRING" id="400727.A0A2T7NIT0"/>
<keyword evidence="3" id="KW-1185">Reference proteome</keyword>
<dbReference type="GO" id="GO:0042765">
    <property type="term" value="C:GPI-anchor transamidase complex"/>
    <property type="evidence" value="ECO:0007669"/>
    <property type="project" value="InterPro"/>
</dbReference>
<evidence type="ECO:0000256" key="1">
    <source>
        <dbReference type="SAM" id="MobiDB-lite"/>
    </source>
</evidence>
<dbReference type="InterPro" id="IPR007245">
    <property type="entry name" value="PIG-T"/>
</dbReference>
<evidence type="ECO:0008006" key="4">
    <source>
        <dbReference type="Google" id="ProtNLM"/>
    </source>
</evidence>
<protein>
    <recommendedName>
        <fullName evidence="4">GPI transamidase component PIG-T</fullName>
    </recommendedName>
</protein>
<reference evidence="2 3" key="1">
    <citation type="submission" date="2018-04" db="EMBL/GenBank/DDBJ databases">
        <title>The genome of golden apple snail Pomacea canaliculata provides insight into stress tolerance and invasive adaptation.</title>
        <authorList>
            <person name="Liu C."/>
            <person name="Liu B."/>
            <person name="Ren Y."/>
            <person name="Zhang Y."/>
            <person name="Wang H."/>
            <person name="Li S."/>
            <person name="Jiang F."/>
            <person name="Yin L."/>
            <person name="Zhang G."/>
            <person name="Qian W."/>
            <person name="Fan W."/>
        </authorList>
    </citation>
    <scope>NUCLEOTIDE SEQUENCE [LARGE SCALE GENOMIC DNA]</scope>
    <source>
        <strain evidence="2">SZHN2017</strain>
        <tissue evidence="2">Muscle</tissue>
    </source>
</reference>
<evidence type="ECO:0000313" key="3">
    <source>
        <dbReference type="Proteomes" id="UP000245119"/>
    </source>
</evidence>
<dbReference type="Pfam" id="PF04113">
    <property type="entry name" value="Gpi16"/>
    <property type="match status" value="3"/>
</dbReference>
<dbReference type="GO" id="GO:0016255">
    <property type="term" value="P:attachment of GPI anchor to protein"/>
    <property type="evidence" value="ECO:0007669"/>
    <property type="project" value="InterPro"/>
</dbReference>
<dbReference type="PANTHER" id="PTHR12959">
    <property type="entry name" value="GPI TRANSAMIDASE COMPONENT PIG-T-RELATED"/>
    <property type="match status" value="1"/>
</dbReference>
<dbReference type="EMBL" id="PZQS01000012">
    <property type="protein sequence ID" value="PVD21058.1"/>
    <property type="molecule type" value="Genomic_DNA"/>
</dbReference>
<name>A0A2T7NIT0_POMCA</name>
<sequence length="424" mass="47231">MFWQHTKLQELHLTQTQGVWRHQIWGYPIEDAAPGAELWVWFKPEVKDVDKTWADLVNAVSGLFCSSLNFLDAKSTVAPRWSFKPRGLTPESYAASSDSAAVELTQSLLLVVDATINNNRQQDWSLRKVFGQPLTSQCPLASSSRVFVDMTDNLEGKKFTLSPQPTQQQEFLRGGKHRQFSIYEVGEFTSIGKALNIAAQHESPVQYGMVSAPPVYAHRYITGYGLENGGISCHIFNTIDAYIPVVYMDTLPCLAPMSVTKVSFQFERAFLKWTEYPPDANHGFYINSAVISTILPTASHFTSLPLNASTIVQILNDSSTQFFLRLHTESLLVSLPTPDFSMPYNVICLACTVVAVAFGSVHNLTTRRFVLLDPATTKGLLARLKGLLSFRRKKAPQTPASEETESVNVKSSTEQKETNLPTVE</sequence>